<evidence type="ECO:0000256" key="6">
    <source>
        <dbReference type="ARBA" id="ARBA00023136"/>
    </source>
</evidence>
<feature type="transmembrane region" description="Helical" evidence="8">
    <location>
        <begin position="448"/>
        <end position="470"/>
    </location>
</feature>
<keyword evidence="2" id="KW-0813">Transport</keyword>
<gene>
    <name evidence="9" type="ORF">BBOMB_0028</name>
</gene>
<keyword evidence="5" id="KW-0406">Ion transport</keyword>
<feature type="transmembrane region" description="Helical" evidence="8">
    <location>
        <begin position="245"/>
        <end position="266"/>
    </location>
</feature>
<feature type="transmembrane region" description="Helical" evidence="8">
    <location>
        <begin position="206"/>
        <end position="225"/>
    </location>
</feature>
<evidence type="ECO:0000313" key="10">
    <source>
        <dbReference type="Proteomes" id="UP000028730"/>
    </source>
</evidence>
<evidence type="ECO:0000313" key="9">
    <source>
        <dbReference type="EMBL" id="KFF30722.1"/>
    </source>
</evidence>
<proteinExistence type="predicted"/>
<feature type="transmembrane region" description="Helical" evidence="8">
    <location>
        <begin position="316"/>
        <end position="338"/>
    </location>
</feature>
<evidence type="ECO:0000256" key="1">
    <source>
        <dbReference type="ARBA" id="ARBA00004141"/>
    </source>
</evidence>
<evidence type="ECO:0000256" key="3">
    <source>
        <dbReference type="ARBA" id="ARBA00022692"/>
    </source>
</evidence>
<dbReference type="InterPro" id="IPR014743">
    <property type="entry name" value="Cl-channel_core"/>
</dbReference>
<name>A0A086BP58_9BIFI</name>
<keyword evidence="6 8" id="KW-0472">Membrane</keyword>
<dbReference type="eggNOG" id="COG0038">
    <property type="taxonomic scope" value="Bacteria"/>
</dbReference>
<dbReference type="GO" id="GO:0005886">
    <property type="term" value="C:plasma membrane"/>
    <property type="evidence" value="ECO:0007669"/>
    <property type="project" value="TreeGrafter"/>
</dbReference>
<feature type="transmembrane region" description="Helical" evidence="8">
    <location>
        <begin position="55"/>
        <end position="75"/>
    </location>
</feature>
<feature type="transmembrane region" description="Helical" evidence="8">
    <location>
        <begin position="101"/>
        <end position="120"/>
    </location>
</feature>
<dbReference type="Proteomes" id="UP000028730">
    <property type="component" value="Unassembled WGS sequence"/>
</dbReference>
<keyword evidence="10" id="KW-1185">Reference proteome</keyword>
<feature type="transmembrane region" description="Helical" evidence="8">
    <location>
        <begin position="387"/>
        <end position="406"/>
    </location>
</feature>
<evidence type="ECO:0000256" key="8">
    <source>
        <dbReference type="SAM" id="Phobius"/>
    </source>
</evidence>
<organism evidence="9 10">
    <name type="scientific">Bifidobacterium bombi DSM 19703</name>
    <dbReference type="NCBI Taxonomy" id="1341695"/>
    <lineage>
        <taxon>Bacteria</taxon>
        <taxon>Bacillati</taxon>
        <taxon>Actinomycetota</taxon>
        <taxon>Actinomycetes</taxon>
        <taxon>Bifidobacteriales</taxon>
        <taxon>Bifidobacteriaceae</taxon>
        <taxon>Bifidobacterium</taxon>
    </lineage>
</organism>
<keyword evidence="4 8" id="KW-1133">Transmembrane helix</keyword>
<dbReference type="STRING" id="1341695.BBOMB_0028"/>
<keyword evidence="3 8" id="KW-0812">Transmembrane</keyword>
<evidence type="ECO:0000256" key="7">
    <source>
        <dbReference type="ARBA" id="ARBA00023214"/>
    </source>
</evidence>
<comment type="subcellular location">
    <subcellularLocation>
        <location evidence="1">Membrane</location>
        <topology evidence="1">Multi-pass membrane protein</topology>
    </subcellularLocation>
</comment>
<dbReference type="AlphaFoldDB" id="A0A086BP58"/>
<evidence type="ECO:0000256" key="5">
    <source>
        <dbReference type="ARBA" id="ARBA00023065"/>
    </source>
</evidence>
<evidence type="ECO:0000256" key="4">
    <source>
        <dbReference type="ARBA" id="ARBA00022989"/>
    </source>
</evidence>
<comment type="caution">
    <text evidence="9">The sequence shown here is derived from an EMBL/GenBank/DDBJ whole genome shotgun (WGS) entry which is preliminary data.</text>
</comment>
<dbReference type="CDD" id="cd01031">
    <property type="entry name" value="EriC"/>
    <property type="match status" value="1"/>
</dbReference>
<keyword evidence="7" id="KW-0868">Chloride</keyword>
<feature type="transmembrane region" description="Helical" evidence="8">
    <location>
        <begin position="345"/>
        <end position="367"/>
    </location>
</feature>
<dbReference type="PANTHER" id="PTHR45711">
    <property type="entry name" value="CHLORIDE CHANNEL PROTEIN"/>
    <property type="match status" value="1"/>
</dbReference>
<protein>
    <submittedName>
        <fullName evidence="9">Cl-channel, voltage-gated family protein</fullName>
    </submittedName>
</protein>
<feature type="transmembrane region" description="Helical" evidence="8">
    <location>
        <begin position="12"/>
        <end position="35"/>
    </location>
</feature>
<dbReference type="SUPFAM" id="SSF81340">
    <property type="entry name" value="Clc chloride channel"/>
    <property type="match status" value="1"/>
</dbReference>
<dbReference type="InterPro" id="IPR001807">
    <property type="entry name" value="ClC"/>
</dbReference>
<dbReference type="PRINTS" id="PR00762">
    <property type="entry name" value="CLCHANNEL"/>
</dbReference>
<dbReference type="RefSeq" id="WP_414133057.1">
    <property type="nucleotide sequence ID" value="NZ_ATLK01000001.1"/>
</dbReference>
<dbReference type="Pfam" id="PF00654">
    <property type="entry name" value="Voltage_CLC"/>
    <property type="match status" value="1"/>
</dbReference>
<dbReference type="EMBL" id="ATLK01000001">
    <property type="protein sequence ID" value="KFF30722.1"/>
    <property type="molecule type" value="Genomic_DNA"/>
</dbReference>
<evidence type="ECO:0000256" key="2">
    <source>
        <dbReference type="ARBA" id="ARBA00022448"/>
    </source>
</evidence>
<feature type="transmembrane region" description="Helical" evidence="8">
    <location>
        <begin position="171"/>
        <end position="194"/>
    </location>
</feature>
<dbReference type="PANTHER" id="PTHR45711:SF6">
    <property type="entry name" value="CHLORIDE CHANNEL PROTEIN"/>
    <property type="match status" value="1"/>
</dbReference>
<dbReference type="Gene3D" id="1.10.3080.10">
    <property type="entry name" value="Clc chloride channel"/>
    <property type="match status" value="1"/>
</dbReference>
<sequence>MAIVGISRRSKWVVAARAVVCGLLVGVLVACYRQGIELATRFAKWMYPQIRRDAWLALPWGLAALVVGLFVAWLVRLEPMASGSGIPQVEGVVRLGLKMRWAMVLVVRFLGGLLCAMFGLSLGQEGPSVQIGAATAQGMARGTRGLILRSGKKFPAPSIEESRPDTSQTDVLITSGAAAGLSAAFSAPLSGVMFALEEVHHSFSPAILLGAAGAALSADAVAKAWFGLTPVLDFTRFSQLTLPQYWWIVPLGLLAGLVGTMMNRLLLGAQTVYAKLPWWSRPVVALAIALPIGLFLPQELGGGATLIKLAEQSAAATGITFLALLFLGKMFFTAVSFGSGAPGGIFMPILTVGTLLGAMYGVLLHGLDVGFSGSGVGAPSMSTEHVVFAWGSFLVRVNSVAGGGLVPASIIPVFAVCAMAGTLTASVQAPLTSILLTVEMSGTLTHMLPVALCSFLALMVSDLLGTTPIYDALLERCVRSGHQGVES</sequence>
<feature type="transmembrane region" description="Helical" evidence="8">
    <location>
        <begin position="413"/>
        <end position="436"/>
    </location>
</feature>
<feature type="transmembrane region" description="Helical" evidence="8">
    <location>
        <begin position="278"/>
        <end position="296"/>
    </location>
</feature>
<accession>A0A086BP58</accession>
<dbReference type="GO" id="GO:0005247">
    <property type="term" value="F:voltage-gated chloride channel activity"/>
    <property type="evidence" value="ECO:0007669"/>
    <property type="project" value="TreeGrafter"/>
</dbReference>
<reference evidence="9 10" key="1">
    <citation type="journal article" date="2014" name="Appl. Environ. Microbiol.">
        <title>Genomic encyclopedia of type strains of the genus Bifidobacterium.</title>
        <authorList>
            <person name="Milani C."/>
            <person name="Lugli G.A."/>
            <person name="Duranti S."/>
            <person name="Turroni F."/>
            <person name="Bottacini F."/>
            <person name="Mangifesta M."/>
            <person name="Sanchez B."/>
            <person name="Viappiani A."/>
            <person name="Mancabelli L."/>
            <person name="Taminiau B."/>
            <person name="Delcenserie V."/>
            <person name="Barrangou R."/>
            <person name="Margolles A."/>
            <person name="van Sinderen D."/>
            <person name="Ventura M."/>
        </authorList>
    </citation>
    <scope>NUCLEOTIDE SEQUENCE [LARGE SCALE GENOMIC DNA]</scope>
    <source>
        <strain evidence="9 10">DSM 19703</strain>
    </source>
</reference>